<dbReference type="Pfam" id="PF00291">
    <property type="entry name" value="PALP"/>
    <property type="match status" value="1"/>
</dbReference>
<dbReference type="OrthoDB" id="10266364at2759"/>
<dbReference type="PANTHER" id="PTHR43780">
    <property type="entry name" value="1-AMINOCYCLOPROPANE-1-CARBOXYLATE DEAMINASE-RELATED"/>
    <property type="match status" value="1"/>
</dbReference>
<sequence>MFTLPSPFSDIPREPLLYAHPSPIEPLHRVTSAFTSAPSQTKYWIKREDSNSGLAFGGNKIRKLEYVLSDALKNGATTLVTTGGLQSNHMRQVAAVAAKYGFKAHLLPEDRVSPVSPEYHTLGNIQITHLLSATHSPYDSDVSATLASLTSAGETPYWIPAGASLHPLGGLGYARFAFEVAAQENEMGVFFDTIILPVGSGSTIAGMIAGFKLLSSWAQDGEQKERKIIGIEITARPVDFTRSQILNIARHTGVLIGLPNPSTSITEKDVILDDNYNGGSYGFVDKKTKEAVKMLASLEGILVDPVYTGKAVTGMIGKAKKGELSGSENVLFVHTGGVPALSAYPDVM</sequence>
<dbReference type="EMBL" id="KQ947404">
    <property type="protein sequence ID" value="KUJ24168.1"/>
    <property type="molecule type" value="Genomic_DNA"/>
</dbReference>
<feature type="active site" description="Nucleophile" evidence="4">
    <location>
        <position position="87"/>
    </location>
</feature>
<dbReference type="SUPFAM" id="SSF53686">
    <property type="entry name" value="Tryptophan synthase beta subunit-like PLP-dependent enzymes"/>
    <property type="match status" value="1"/>
</dbReference>
<dbReference type="PANTHER" id="PTHR43780:SF2">
    <property type="entry name" value="1-AMINOCYCLOPROPANE-1-CARBOXYLATE DEAMINASE-RELATED"/>
    <property type="match status" value="1"/>
</dbReference>
<keyword evidence="3 5" id="KW-0663">Pyridoxal phosphate</keyword>
<gene>
    <name evidence="7" type="ORF">LY89DRAFT_634093</name>
</gene>
<name>A0A194XVC2_MOLSC</name>
<comment type="cofactor">
    <cofactor evidence="1">
        <name>pyridoxal 5'-phosphate</name>
        <dbReference type="ChEBI" id="CHEBI:597326"/>
    </cofactor>
</comment>
<feature type="domain" description="Tryptophan synthase beta chain-like PALP" evidence="6">
    <location>
        <begin position="21"/>
        <end position="336"/>
    </location>
</feature>
<comment type="similarity">
    <text evidence="2">Belongs to the ACC deaminase/D-cysteine desulfhydrase family.</text>
</comment>
<evidence type="ECO:0000313" key="7">
    <source>
        <dbReference type="EMBL" id="KUJ24168.1"/>
    </source>
</evidence>
<dbReference type="GO" id="GO:0019148">
    <property type="term" value="F:D-cysteine desulfhydrase activity"/>
    <property type="evidence" value="ECO:0007669"/>
    <property type="project" value="TreeGrafter"/>
</dbReference>
<proteinExistence type="inferred from homology"/>
<dbReference type="InterPro" id="IPR027278">
    <property type="entry name" value="ACCD_DCysDesulf"/>
</dbReference>
<dbReference type="PIRSF" id="PIRSF006278">
    <property type="entry name" value="ACCD_DCysDesulf"/>
    <property type="match status" value="1"/>
</dbReference>
<dbReference type="Proteomes" id="UP000070700">
    <property type="component" value="Unassembled WGS sequence"/>
</dbReference>
<evidence type="ECO:0000256" key="1">
    <source>
        <dbReference type="ARBA" id="ARBA00001933"/>
    </source>
</evidence>
<dbReference type="Gene3D" id="3.40.50.1100">
    <property type="match status" value="2"/>
</dbReference>
<reference evidence="7 8" key="1">
    <citation type="submission" date="2015-10" db="EMBL/GenBank/DDBJ databases">
        <title>Full genome of DAOMC 229536 Phialocephala scopiformis, a fungal endophyte of spruce producing the potent anti-insectan compound rugulosin.</title>
        <authorList>
            <consortium name="DOE Joint Genome Institute"/>
            <person name="Walker A.K."/>
            <person name="Frasz S.L."/>
            <person name="Seifert K.A."/>
            <person name="Miller J.D."/>
            <person name="Mondo S.J."/>
            <person name="Labutti K."/>
            <person name="Lipzen A."/>
            <person name="Dockter R."/>
            <person name="Kennedy M."/>
            <person name="Grigoriev I.V."/>
            <person name="Spatafora J.W."/>
        </authorList>
    </citation>
    <scope>NUCLEOTIDE SEQUENCE [LARGE SCALE GENOMIC DNA]</scope>
    <source>
        <strain evidence="7 8">CBS 120377</strain>
    </source>
</reference>
<dbReference type="InParanoid" id="A0A194XVC2"/>
<evidence type="ECO:0000256" key="4">
    <source>
        <dbReference type="PIRSR" id="PIRSR006278-1"/>
    </source>
</evidence>
<keyword evidence="8" id="KW-1185">Reference proteome</keyword>
<dbReference type="InterPro" id="IPR001926">
    <property type="entry name" value="TrpB-like_PALP"/>
</dbReference>
<dbReference type="GeneID" id="28821102"/>
<evidence type="ECO:0000256" key="3">
    <source>
        <dbReference type="ARBA" id="ARBA00022898"/>
    </source>
</evidence>
<dbReference type="InterPro" id="IPR036052">
    <property type="entry name" value="TrpB-like_PALP_sf"/>
</dbReference>
<evidence type="ECO:0000256" key="5">
    <source>
        <dbReference type="PIRSR" id="PIRSR006278-2"/>
    </source>
</evidence>
<dbReference type="KEGG" id="psco:LY89DRAFT_634093"/>
<evidence type="ECO:0000313" key="8">
    <source>
        <dbReference type="Proteomes" id="UP000070700"/>
    </source>
</evidence>
<organism evidence="7 8">
    <name type="scientific">Mollisia scopiformis</name>
    <name type="common">Conifer needle endophyte fungus</name>
    <name type="synonym">Phialocephala scopiformis</name>
    <dbReference type="NCBI Taxonomy" id="149040"/>
    <lineage>
        <taxon>Eukaryota</taxon>
        <taxon>Fungi</taxon>
        <taxon>Dikarya</taxon>
        <taxon>Ascomycota</taxon>
        <taxon>Pezizomycotina</taxon>
        <taxon>Leotiomycetes</taxon>
        <taxon>Helotiales</taxon>
        <taxon>Mollisiaceae</taxon>
        <taxon>Mollisia</taxon>
    </lineage>
</organism>
<dbReference type="STRING" id="149040.A0A194XVC2"/>
<evidence type="ECO:0000256" key="2">
    <source>
        <dbReference type="ARBA" id="ARBA00008639"/>
    </source>
</evidence>
<dbReference type="RefSeq" id="XP_018078523.1">
    <property type="nucleotide sequence ID" value="XM_018211376.1"/>
</dbReference>
<protein>
    <submittedName>
        <fullName evidence="7">1-aminocyclopropane-1-carboxylate deaminase</fullName>
    </submittedName>
</protein>
<accession>A0A194XVC2</accession>
<dbReference type="AlphaFoldDB" id="A0A194XVC2"/>
<feature type="modified residue" description="N6-(pyridoxal phosphate)lysine" evidence="5">
    <location>
        <position position="60"/>
    </location>
</feature>
<evidence type="ECO:0000259" key="6">
    <source>
        <dbReference type="Pfam" id="PF00291"/>
    </source>
</evidence>